<proteinExistence type="predicted"/>
<dbReference type="AlphaFoldDB" id="A0A6N1XCT2"/>
<dbReference type="Gene3D" id="3.60.110.10">
    <property type="entry name" value="Carbon-nitrogen hydrolase"/>
    <property type="match status" value="1"/>
</dbReference>
<organism evidence="3 4">
    <name type="scientific">Comamonas antarctica</name>
    <dbReference type="NCBI Taxonomy" id="2743470"/>
    <lineage>
        <taxon>Bacteria</taxon>
        <taxon>Pseudomonadati</taxon>
        <taxon>Pseudomonadota</taxon>
        <taxon>Betaproteobacteria</taxon>
        <taxon>Burkholderiales</taxon>
        <taxon>Comamonadaceae</taxon>
        <taxon>Comamonas</taxon>
    </lineage>
</organism>
<accession>A0A6N1XCT2</accession>
<gene>
    <name evidence="3" type="ORF">HUK68_22715</name>
</gene>
<evidence type="ECO:0000313" key="4">
    <source>
        <dbReference type="Proteomes" id="UP000509579"/>
    </source>
</evidence>
<reference evidence="3 4" key="1">
    <citation type="submission" date="2020-06" db="EMBL/GenBank/DDBJ databases">
        <title>Acidovorax antarctica sp. nov., isolated from Corinth ice sheet soil, Antarctic Fields Peninsula.</title>
        <authorList>
            <person name="Xu Q."/>
            <person name="Peng F."/>
        </authorList>
    </citation>
    <scope>NUCLEOTIDE SEQUENCE [LARGE SCALE GENOMIC DNA]</scope>
    <source>
        <strain evidence="3 4">16-35-5</strain>
        <plasmid evidence="3 4">unnamed2</plasmid>
    </source>
</reference>
<dbReference type="InterPro" id="IPR050345">
    <property type="entry name" value="Aliph_Amidase/BUP"/>
</dbReference>
<protein>
    <submittedName>
        <fullName evidence="3">Hydratase</fullName>
    </submittedName>
</protein>
<keyword evidence="3" id="KW-0614">Plasmid</keyword>
<dbReference type="SUPFAM" id="SSF56317">
    <property type="entry name" value="Carbon-nitrogen hydrolase"/>
    <property type="match status" value="1"/>
</dbReference>
<sequence>MTANQTPISLRIACVQMEPRVGQKVDNLRRSLEYIEAAAAAGARLVVLPELCNTGYVFNSREEAFEAAEPVPGGPSCEAWIRTAAKLGLVIVAGVSERVGDRLYNSAAVIGPDGYLGTYRKNHLWDAEQLFFEPGDLGVPVFEFEGGRFACAICYDMWFSEIYRMAAVGGAELLCVPTNWVPMRHQPSDLPTMANLLAMGGAHTNALFVAAADRIGIERGQPFLGRSLIVGPDGWPLAGPASPDREEMLLAEIDFNTARQLRALNANNHVLNDRRPQVYAQVLQPPLA</sequence>
<dbReference type="GO" id="GO:0033388">
    <property type="term" value="P:putrescine biosynthetic process from arginine"/>
    <property type="evidence" value="ECO:0007669"/>
    <property type="project" value="TreeGrafter"/>
</dbReference>
<evidence type="ECO:0000313" key="3">
    <source>
        <dbReference type="EMBL" id="QKV55756.1"/>
    </source>
</evidence>
<dbReference type="GO" id="GO:0050126">
    <property type="term" value="F:N-carbamoylputrescine amidase activity"/>
    <property type="evidence" value="ECO:0007669"/>
    <property type="project" value="TreeGrafter"/>
</dbReference>
<dbReference type="KEGG" id="aant:HUK68_22715"/>
<geneLocation type="plasmid" evidence="3 4">
    <name>unnamed2</name>
</geneLocation>
<dbReference type="EMBL" id="CP054842">
    <property type="protein sequence ID" value="QKV55756.1"/>
    <property type="molecule type" value="Genomic_DNA"/>
</dbReference>
<dbReference type="InterPro" id="IPR036526">
    <property type="entry name" value="C-N_Hydrolase_sf"/>
</dbReference>
<dbReference type="InterPro" id="IPR003010">
    <property type="entry name" value="C-N_Hydrolase"/>
</dbReference>
<dbReference type="Proteomes" id="UP000509579">
    <property type="component" value="Plasmid unnamed2"/>
</dbReference>
<name>A0A6N1XCT2_9BURK</name>
<dbReference type="CDD" id="cd07580">
    <property type="entry name" value="nitrilase_2"/>
    <property type="match status" value="1"/>
</dbReference>
<feature type="domain" description="CN hydrolase" evidence="2">
    <location>
        <begin position="10"/>
        <end position="255"/>
    </location>
</feature>
<keyword evidence="1" id="KW-0378">Hydrolase</keyword>
<keyword evidence="4" id="KW-1185">Reference proteome</keyword>
<dbReference type="PANTHER" id="PTHR43674:SF2">
    <property type="entry name" value="BETA-UREIDOPROPIONASE"/>
    <property type="match status" value="1"/>
</dbReference>
<dbReference type="Pfam" id="PF00795">
    <property type="entry name" value="CN_hydrolase"/>
    <property type="match status" value="1"/>
</dbReference>
<dbReference type="PROSITE" id="PS50263">
    <property type="entry name" value="CN_HYDROLASE"/>
    <property type="match status" value="1"/>
</dbReference>
<dbReference type="RefSeq" id="WP_175506535.1">
    <property type="nucleotide sequence ID" value="NZ_CP054842.1"/>
</dbReference>
<dbReference type="PANTHER" id="PTHR43674">
    <property type="entry name" value="NITRILASE C965.09-RELATED"/>
    <property type="match status" value="1"/>
</dbReference>
<evidence type="ECO:0000256" key="1">
    <source>
        <dbReference type="ARBA" id="ARBA00022801"/>
    </source>
</evidence>
<evidence type="ECO:0000259" key="2">
    <source>
        <dbReference type="PROSITE" id="PS50263"/>
    </source>
</evidence>